<evidence type="ECO:0000256" key="8">
    <source>
        <dbReference type="HAMAP-Rule" id="MF_00394"/>
    </source>
</evidence>
<dbReference type="PRINTS" id="PR00077">
    <property type="entry name" value="GPDHDRGNASE"/>
</dbReference>
<evidence type="ECO:0000313" key="16">
    <source>
        <dbReference type="EMBL" id="KJV55519.1"/>
    </source>
</evidence>
<keyword evidence="17" id="KW-1185">Reference proteome</keyword>
<evidence type="ECO:0000256" key="9">
    <source>
        <dbReference type="PIRSR" id="PIRSR000114-1"/>
    </source>
</evidence>
<dbReference type="STRING" id="1359168.OCHUTO_0810"/>
<feature type="binding site" evidence="8">
    <location>
        <position position="252"/>
    </location>
    <ligand>
        <name>sn-glycerol 3-phosphate</name>
        <dbReference type="ChEBI" id="CHEBI:57597"/>
    </ligand>
</feature>
<evidence type="ECO:0000256" key="12">
    <source>
        <dbReference type="RuleBase" id="RU000437"/>
    </source>
</evidence>
<feature type="binding site" evidence="8">
    <location>
        <position position="32"/>
    </location>
    <ligand>
        <name>NADPH</name>
        <dbReference type="ChEBI" id="CHEBI:57783"/>
    </ligand>
</feature>
<dbReference type="Proteomes" id="UP000033616">
    <property type="component" value="Unassembled WGS sequence"/>
</dbReference>
<dbReference type="GO" id="GO:0051287">
    <property type="term" value="F:NAD binding"/>
    <property type="evidence" value="ECO:0007669"/>
    <property type="project" value="InterPro"/>
</dbReference>
<accession>A0A0F3MLM9</accession>
<dbReference type="PIRSF" id="PIRSF000114">
    <property type="entry name" value="Glycerol-3-P_dh"/>
    <property type="match status" value="1"/>
</dbReference>
<evidence type="ECO:0000259" key="15">
    <source>
        <dbReference type="Pfam" id="PF07479"/>
    </source>
</evidence>
<keyword evidence="8" id="KW-0963">Cytoplasm</keyword>
<dbReference type="Gene3D" id="3.40.50.720">
    <property type="entry name" value="NAD(P)-binding Rossmann-like Domain"/>
    <property type="match status" value="1"/>
</dbReference>
<dbReference type="Pfam" id="PF07479">
    <property type="entry name" value="NAD_Gly3P_dh_C"/>
    <property type="match status" value="1"/>
</dbReference>
<dbReference type="HAMAP" id="MF_00394">
    <property type="entry name" value="NAD_Glyc3P_dehydrog"/>
    <property type="match status" value="1"/>
</dbReference>
<feature type="binding site" evidence="8">
    <location>
        <position position="133"/>
    </location>
    <ligand>
        <name>sn-glycerol 3-phosphate</name>
        <dbReference type="ChEBI" id="CHEBI:57597"/>
    </ligand>
</feature>
<feature type="binding site" evidence="8">
    <location>
        <position position="188"/>
    </location>
    <ligand>
        <name>sn-glycerol 3-phosphate</name>
        <dbReference type="ChEBI" id="CHEBI:57597"/>
    </ligand>
</feature>
<dbReference type="PANTHER" id="PTHR11728">
    <property type="entry name" value="GLYCEROL-3-PHOSPHATE DEHYDROGENASE"/>
    <property type="match status" value="1"/>
</dbReference>
<dbReference type="EMBL" id="LANP01000021">
    <property type="protein sequence ID" value="KJV55519.1"/>
    <property type="molecule type" value="Genomic_DNA"/>
</dbReference>
<comment type="caution">
    <text evidence="8">Lacks conserved residue(s) required for the propagation of feature annotation.</text>
</comment>
<dbReference type="RefSeq" id="WP_045797430.1">
    <property type="nucleotide sequence ID" value="NZ_LANP01000021.1"/>
</dbReference>
<feature type="binding site" evidence="11">
    <location>
        <begin position="7"/>
        <end position="12"/>
    </location>
    <ligand>
        <name>NAD(+)</name>
        <dbReference type="ChEBI" id="CHEBI:57540"/>
    </ligand>
</feature>
<comment type="subcellular location">
    <subcellularLocation>
        <location evidence="8">Cytoplasm</location>
    </subcellularLocation>
</comment>
<keyword evidence="8" id="KW-0521">NADP</keyword>
<dbReference type="GO" id="GO:0141153">
    <property type="term" value="F:glycerol-3-phosphate dehydrogenase (NADP+) activity"/>
    <property type="evidence" value="ECO:0007669"/>
    <property type="project" value="RHEA"/>
</dbReference>
<keyword evidence="4 8" id="KW-0560">Oxidoreductase</keyword>
<dbReference type="NCBIfam" id="NF000940">
    <property type="entry name" value="PRK00094.1-2"/>
    <property type="match status" value="1"/>
</dbReference>
<feature type="binding site" evidence="8">
    <location>
        <position position="277"/>
    </location>
    <ligand>
        <name>NADPH</name>
        <dbReference type="ChEBI" id="CHEBI:57783"/>
    </ligand>
</feature>
<keyword evidence="6 8" id="KW-0594">Phospholipid biosynthesis</keyword>
<proteinExistence type="inferred from homology"/>
<dbReference type="GO" id="GO:0046168">
    <property type="term" value="P:glycerol-3-phosphate catabolic process"/>
    <property type="evidence" value="ECO:0007669"/>
    <property type="project" value="InterPro"/>
</dbReference>
<protein>
    <recommendedName>
        <fullName evidence="8">Glycerol-3-phosphate dehydrogenase [NAD(P)+]</fullName>
        <ecNumber evidence="8">1.1.1.94</ecNumber>
    </recommendedName>
    <alternativeName>
        <fullName evidence="8">NAD(P)(+)-dependent glycerol-3-phosphate dehydrogenase</fullName>
    </alternativeName>
    <alternativeName>
        <fullName evidence="8">NAD(P)H-dependent dihydroxyacetone-phosphate reductase</fullName>
    </alternativeName>
</protein>
<name>A0A0F3MLM9_9RICK</name>
<comment type="catalytic activity">
    <reaction evidence="8 13">
        <text>sn-glycerol 3-phosphate + NADP(+) = dihydroxyacetone phosphate + NADPH + H(+)</text>
        <dbReference type="Rhea" id="RHEA:11096"/>
        <dbReference type="ChEBI" id="CHEBI:15378"/>
        <dbReference type="ChEBI" id="CHEBI:57597"/>
        <dbReference type="ChEBI" id="CHEBI:57642"/>
        <dbReference type="ChEBI" id="CHEBI:57783"/>
        <dbReference type="ChEBI" id="CHEBI:58349"/>
        <dbReference type="EC" id="1.1.1.94"/>
    </reaction>
</comment>
<feature type="active site" description="Proton acceptor" evidence="8 9">
    <location>
        <position position="188"/>
    </location>
</feature>
<dbReference type="InterPro" id="IPR036291">
    <property type="entry name" value="NAD(P)-bd_dom_sf"/>
</dbReference>
<feature type="binding site" evidence="8">
    <location>
        <position position="31"/>
    </location>
    <ligand>
        <name>NADPH</name>
        <dbReference type="ChEBI" id="CHEBI:57783"/>
    </ligand>
</feature>
<dbReference type="PANTHER" id="PTHR11728:SF1">
    <property type="entry name" value="GLYCEROL-3-PHOSPHATE DEHYDROGENASE [NAD(+)] 2, CHLOROPLASTIC"/>
    <property type="match status" value="1"/>
</dbReference>
<dbReference type="SUPFAM" id="SSF51735">
    <property type="entry name" value="NAD(P)-binding Rossmann-fold domains"/>
    <property type="match status" value="1"/>
</dbReference>
<evidence type="ECO:0000256" key="10">
    <source>
        <dbReference type="PIRSR" id="PIRSR000114-2"/>
    </source>
</evidence>
<feature type="binding site" evidence="8">
    <location>
        <position position="105"/>
    </location>
    <ligand>
        <name>NADPH</name>
        <dbReference type="ChEBI" id="CHEBI:57783"/>
    </ligand>
</feature>
<feature type="binding site" evidence="8">
    <location>
        <position position="253"/>
    </location>
    <ligand>
        <name>sn-glycerol 3-phosphate</name>
        <dbReference type="ChEBI" id="CHEBI:57597"/>
    </ligand>
</feature>
<dbReference type="PROSITE" id="PS00957">
    <property type="entry name" value="NAD_G3PDH"/>
    <property type="match status" value="1"/>
</dbReference>
<comment type="catalytic activity">
    <reaction evidence="8">
        <text>sn-glycerol 3-phosphate + NAD(+) = dihydroxyacetone phosphate + NADH + H(+)</text>
        <dbReference type="Rhea" id="RHEA:11092"/>
        <dbReference type="ChEBI" id="CHEBI:15378"/>
        <dbReference type="ChEBI" id="CHEBI:57540"/>
        <dbReference type="ChEBI" id="CHEBI:57597"/>
        <dbReference type="ChEBI" id="CHEBI:57642"/>
        <dbReference type="ChEBI" id="CHEBI:57945"/>
        <dbReference type="EC" id="1.1.1.94"/>
    </reaction>
</comment>
<dbReference type="GO" id="GO:0006650">
    <property type="term" value="P:glycerophospholipid metabolic process"/>
    <property type="evidence" value="ECO:0007669"/>
    <property type="project" value="UniProtKB-UniRule"/>
</dbReference>
<feature type="binding site" evidence="8">
    <location>
        <position position="105"/>
    </location>
    <ligand>
        <name>sn-glycerol 3-phosphate</name>
        <dbReference type="ChEBI" id="CHEBI:57597"/>
    </ligand>
</feature>
<feature type="binding site" evidence="8">
    <location>
        <position position="279"/>
    </location>
    <ligand>
        <name>NADPH</name>
        <dbReference type="ChEBI" id="CHEBI:57783"/>
    </ligand>
</feature>
<dbReference type="NCBIfam" id="NF000942">
    <property type="entry name" value="PRK00094.1-4"/>
    <property type="match status" value="1"/>
</dbReference>
<reference evidence="16 17" key="1">
    <citation type="submission" date="2015-02" db="EMBL/GenBank/DDBJ databases">
        <title>Genome Sequencing of Rickettsiales.</title>
        <authorList>
            <person name="Daugherty S.C."/>
            <person name="Su Q."/>
            <person name="Abolude K."/>
            <person name="Beier-Sexton M."/>
            <person name="Carlyon J.A."/>
            <person name="Carter R."/>
            <person name="Day N.P."/>
            <person name="Dumler S.J."/>
            <person name="Dyachenko V."/>
            <person name="Godinez A."/>
            <person name="Kurtti T.J."/>
            <person name="Lichay M."/>
            <person name="Mullins K.E."/>
            <person name="Ott S."/>
            <person name="Pappas-Brown V."/>
            <person name="Paris D.H."/>
            <person name="Patel P."/>
            <person name="Richards A.L."/>
            <person name="Sadzewicz L."/>
            <person name="Sears K."/>
            <person name="Seidman D."/>
            <person name="Sengamalay N."/>
            <person name="Stenos J."/>
            <person name="Tallon L.J."/>
            <person name="Vincent G."/>
            <person name="Fraser C.M."/>
            <person name="Munderloh U."/>
            <person name="Dunning-Hotopp J.C."/>
        </authorList>
    </citation>
    <scope>NUCLEOTIDE SEQUENCE [LARGE SCALE GENOMIC DNA]</scope>
    <source>
        <strain evidence="16 17">Fuller</strain>
    </source>
</reference>
<evidence type="ECO:0000256" key="5">
    <source>
        <dbReference type="ARBA" id="ARBA00023098"/>
    </source>
</evidence>
<comment type="caution">
    <text evidence="16">The sequence shown here is derived from an EMBL/GenBank/DDBJ whole genome shotgun (WGS) entry which is preliminary data.</text>
</comment>
<evidence type="ECO:0000256" key="2">
    <source>
        <dbReference type="ARBA" id="ARBA00022516"/>
    </source>
</evidence>
<keyword evidence="2 8" id="KW-0444">Lipid biosynthesis</keyword>
<evidence type="ECO:0000256" key="4">
    <source>
        <dbReference type="ARBA" id="ARBA00023002"/>
    </source>
</evidence>
<dbReference type="GO" id="GO:0005829">
    <property type="term" value="C:cytosol"/>
    <property type="evidence" value="ECO:0007669"/>
    <property type="project" value="TreeGrafter"/>
</dbReference>
<feature type="binding site" evidence="11">
    <location>
        <position position="137"/>
    </location>
    <ligand>
        <name>NAD(+)</name>
        <dbReference type="ChEBI" id="CHEBI:57540"/>
    </ligand>
</feature>
<feature type="binding site" evidence="8">
    <location>
        <position position="48"/>
    </location>
    <ligand>
        <name>NADPH</name>
        <dbReference type="ChEBI" id="CHEBI:57783"/>
    </ligand>
</feature>
<dbReference type="InterPro" id="IPR008927">
    <property type="entry name" value="6-PGluconate_DH-like_C_sf"/>
</dbReference>
<dbReference type="InterPro" id="IPR006109">
    <property type="entry name" value="G3P_DH_NAD-dep_C"/>
</dbReference>
<feature type="domain" description="Glycerol-3-phosphate dehydrogenase NAD-dependent N-terminal" evidence="14">
    <location>
        <begin position="2"/>
        <end position="156"/>
    </location>
</feature>
<dbReference type="AlphaFoldDB" id="A0A0F3MLM9"/>
<dbReference type="InterPro" id="IPR006168">
    <property type="entry name" value="G3P_DH_NAD-dep"/>
</dbReference>
<feature type="binding site" evidence="10">
    <location>
        <begin position="252"/>
        <end position="253"/>
    </location>
    <ligand>
        <name>substrate</name>
    </ligand>
</feature>
<feature type="binding site" evidence="8">
    <location>
        <position position="11"/>
    </location>
    <ligand>
        <name>NADPH</name>
        <dbReference type="ChEBI" id="CHEBI:57783"/>
    </ligand>
</feature>
<gene>
    <name evidence="8" type="primary">gpsA</name>
    <name evidence="16" type="ORF">OCHUTO_0810</name>
</gene>
<dbReference type="GO" id="GO:0046167">
    <property type="term" value="P:glycerol-3-phosphate biosynthetic process"/>
    <property type="evidence" value="ECO:0007669"/>
    <property type="project" value="UniProtKB-UniRule"/>
</dbReference>
<feature type="domain" description="Glycerol-3-phosphate dehydrogenase NAD-dependent C-terminal" evidence="15">
    <location>
        <begin position="177"/>
        <end position="318"/>
    </location>
</feature>
<dbReference type="UniPathway" id="UPA00940"/>
<dbReference type="GO" id="GO:0005975">
    <property type="term" value="P:carbohydrate metabolic process"/>
    <property type="evidence" value="ECO:0007669"/>
    <property type="project" value="InterPro"/>
</dbReference>
<keyword evidence="5 8" id="KW-0443">Lipid metabolism</keyword>
<evidence type="ECO:0000256" key="3">
    <source>
        <dbReference type="ARBA" id="ARBA00022741"/>
    </source>
</evidence>
<feature type="binding site" evidence="8">
    <location>
        <position position="252"/>
    </location>
    <ligand>
        <name>NADPH</name>
        <dbReference type="ChEBI" id="CHEBI:57783"/>
    </ligand>
</feature>
<keyword evidence="3 8" id="KW-0547">Nucleotide-binding</keyword>
<feature type="binding site" evidence="8">
    <location>
        <position position="251"/>
    </location>
    <ligand>
        <name>sn-glycerol 3-phosphate</name>
        <dbReference type="ChEBI" id="CHEBI:57597"/>
    </ligand>
</feature>
<dbReference type="GO" id="GO:0008654">
    <property type="term" value="P:phospholipid biosynthetic process"/>
    <property type="evidence" value="ECO:0007669"/>
    <property type="project" value="UniProtKB-KW"/>
</dbReference>
<dbReference type="OrthoDB" id="9812273at2"/>
<feature type="binding site" evidence="10">
    <location>
        <position position="105"/>
    </location>
    <ligand>
        <name>substrate</name>
    </ligand>
</feature>
<feature type="binding site" evidence="8">
    <location>
        <position position="137"/>
    </location>
    <ligand>
        <name>NADPH</name>
        <dbReference type="ChEBI" id="CHEBI:57783"/>
    </ligand>
</feature>
<evidence type="ECO:0000259" key="14">
    <source>
        <dbReference type="Pfam" id="PF01210"/>
    </source>
</evidence>
<dbReference type="SUPFAM" id="SSF48179">
    <property type="entry name" value="6-phosphogluconate dehydrogenase C-terminal domain-like"/>
    <property type="match status" value="1"/>
</dbReference>
<organism evidence="16 17">
    <name type="scientific">Orientia chuto str. Dubai</name>
    <dbReference type="NCBI Taxonomy" id="1359168"/>
    <lineage>
        <taxon>Bacteria</taxon>
        <taxon>Pseudomonadati</taxon>
        <taxon>Pseudomonadota</taxon>
        <taxon>Alphaproteobacteria</taxon>
        <taxon>Rickettsiales</taxon>
        <taxon>Rickettsiaceae</taxon>
        <taxon>Rickettsieae</taxon>
        <taxon>Orientia</taxon>
    </lineage>
</organism>
<dbReference type="InterPro" id="IPR011128">
    <property type="entry name" value="G3P_DH_NAD-dep_N"/>
</dbReference>
<evidence type="ECO:0000256" key="11">
    <source>
        <dbReference type="PIRSR" id="PIRSR000114-3"/>
    </source>
</evidence>
<dbReference type="PATRIC" id="fig|1359168.3.peg.538"/>
<evidence type="ECO:0000313" key="17">
    <source>
        <dbReference type="Proteomes" id="UP000033616"/>
    </source>
</evidence>
<dbReference type="NCBIfam" id="NF000947">
    <property type="entry name" value="PRK00094.2-5"/>
    <property type="match status" value="1"/>
</dbReference>
<feature type="binding site" evidence="11">
    <location>
        <position position="252"/>
    </location>
    <ligand>
        <name>NAD(+)</name>
        <dbReference type="ChEBI" id="CHEBI:57540"/>
    </ligand>
</feature>
<dbReference type="Pfam" id="PF01210">
    <property type="entry name" value="NAD_Gly3P_dh_N"/>
    <property type="match status" value="1"/>
</dbReference>
<dbReference type="InterPro" id="IPR013328">
    <property type="entry name" value="6PGD_dom2"/>
</dbReference>
<comment type="pathway">
    <text evidence="8">Membrane lipid metabolism; glycerophospholipid metabolism.</text>
</comment>
<dbReference type="Gene3D" id="1.10.1040.10">
    <property type="entry name" value="N-(1-d-carboxylethyl)-l-norvaline Dehydrogenase, domain 2"/>
    <property type="match status" value="1"/>
</dbReference>
<feature type="binding site" evidence="8">
    <location>
        <position position="241"/>
    </location>
    <ligand>
        <name>sn-glycerol 3-phosphate</name>
        <dbReference type="ChEBI" id="CHEBI:57597"/>
    </ligand>
</feature>
<evidence type="ECO:0000256" key="13">
    <source>
        <dbReference type="RuleBase" id="RU000439"/>
    </source>
</evidence>
<evidence type="ECO:0000256" key="6">
    <source>
        <dbReference type="ARBA" id="ARBA00023209"/>
    </source>
</evidence>
<evidence type="ECO:0000256" key="7">
    <source>
        <dbReference type="ARBA" id="ARBA00023264"/>
    </source>
</evidence>
<comment type="similarity">
    <text evidence="1 8 12">Belongs to the NAD-dependent glycerol-3-phosphate dehydrogenase family.</text>
</comment>
<dbReference type="EC" id="1.1.1.94" evidence="8"/>
<keyword evidence="8 11" id="KW-0520">NAD</keyword>
<keyword evidence="7 8" id="KW-1208">Phospholipid metabolism</keyword>
<sequence length="330" mass="36144">MKIAVIGAGAWGTAIAMLLARNNHIVTLYTRHLDHAQEINQLHTNKKYLHDIILPDIIRATTDFSDIVDQKVIIIVTPSDQVRATIENLKQHRISNSTIIGIASKGFDHNHAKLLSNVVKDYLVDNPLFIVAGPNLASEVAQGLPCALTIAAIKKEVQLKGAALFHSTNVITSTTEDIITIQVASAFKNIIAIITGIIIAKQYGQNCKASVITQGIKEIYAFAKAAGSPNPDISEFAVIGDLILTSYALTSRNTQFGYELGQQEYYSDLNSNTNENLVEGIKAAKILYPLTIRLNLSCHVIECAYSILYDRSKISSAIELMLKKINTETK</sequence>
<comment type="function">
    <text evidence="8">Catalyzes the reduction of the glycolytic intermediate dihydroxyacetone phosphate (DHAP) to sn-glycerol 3-phosphate (G3P), the key precursor for phospholipid synthesis.</text>
</comment>
<evidence type="ECO:0000256" key="1">
    <source>
        <dbReference type="ARBA" id="ARBA00011009"/>
    </source>
</evidence>
<dbReference type="GO" id="GO:0141152">
    <property type="term" value="F:glycerol-3-phosphate dehydrogenase (NAD+) activity"/>
    <property type="evidence" value="ECO:0007669"/>
    <property type="project" value="RHEA"/>
</dbReference>